<dbReference type="RefSeq" id="WP_105335637.1">
    <property type="nucleotide sequence ID" value="NZ_PUHZ01000012.1"/>
</dbReference>
<dbReference type="Proteomes" id="UP000237819">
    <property type="component" value="Unassembled WGS sequence"/>
</dbReference>
<evidence type="ECO:0000313" key="2">
    <source>
        <dbReference type="Proteomes" id="UP000237819"/>
    </source>
</evidence>
<reference evidence="1 2" key="1">
    <citation type="submission" date="2018-02" db="EMBL/GenBank/DDBJ databases">
        <title>Comparative genomes isolates from brazilian mangrove.</title>
        <authorList>
            <person name="Araujo J.E."/>
            <person name="Taketani R.G."/>
            <person name="Silva M.C.P."/>
            <person name="Loureco M.V."/>
            <person name="Andreote F.D."/>
        </authorList>
    </citation>
    <scope>NUCLEOTIDE SEQUENCE [LARGE SCALE GENOMIC DNA]</scope>
    <source>
        <strain evidence="1 2">Nap-Phe MGV</strain>
    </source>
</reference>
<sequence length="95" mass="10304">MSEQTIAITGEVVIAIADRLTGTRLDQVAFDVVRAEFPGVRITHCFDDDVISGKPVVRRPQFAVYLVGGDEHCLSLTNDYDIAIGVVIAEILDGD</sequence>
<evidence type="ECO:0000313" key="1">
    <source>
        <dbReference type="EMBL" id="PQO45937.1"/>
    </source>
</evidence>
<dbReference type="AlphaFoldDB" id="A0A2S8GND3"/>
<protein>
    <submittedName>
        <fullName evidence="1">Uncharacterized protein</fullName>
    </submittedName>
</protein>
<organism evidence="1 2">
    <name type="scientific">Blastopirellula marina</name>
    <dbReference type="NCBI Taxonomy" id="124"/>
    <lineage>
        <taxon>Bacteria</taxon>
        <taxon>Pseudomonadati</taxon>
        <taxon>Planctomycetota</taxon>
        <taxon>Planctomycetia</taxon>
        <taxon>Pirellulales</taxon>
        <taxon>Pirellulaceae</taxon>
        <taxon>Blastopirellula</taxon>
    </lineage>
</organism>
<accession>A0A2S8GND3</accession>
<gene>
    <name evidence="1" type="ORF">C5Y93_11850</name>
</gene>
<proteinExistence type="predicted"/>
<comment type="caution">
    <text evidence="1">The sequence shown here is derived from an EMBL/GenBank/DDBJ whole genome shotgun (WGS) entry which is preliminary data.</text>
</comment>
<dbReference type="OrthoDB" id="7960540at2"/>
<dbReference type="EMBL" id="PUHZ01000012">
    <property type="protein sequence ID" value="PQO45937.1"/>
    <property type="molecule type" value="Genomic_DNA"/>
</dbReference>
<name>A0A2S8GND3_9BACT</name>